<feature type="compositionally biased region" description="Basic residues" evidence="1">
    <location>
        <begin position="71"/>
        <end position="84"/>
    </location>
</feature>
<dbReference type="EMBL" id="JAHRIP010053933">
    <property type="protein sequence ID" value="MEQ2301643.1"/>
    <property type="molecule type" value="Genomic_DNA"/>
</dbReference>
<name>A0ABV0Z606_9TELE</name>
<feature type="compositionally biased region" description="Basic and acidic residues" evidence="1">
    <location>
        <begin position="85"/>
        <end position="104"/>
    </location>
</feature>
<sequence length="122" mass="14084">MEAVHSCLTNIHNQIRGHRGTLSRFGSSQDDDGTILDPFHQHPSQQEHRKHVMEDDKKRQHSVPSCQNNVHHSRKPRNLGHQRRDRKEGREGSRKARGEEKGCEEGGQGTDGDRETRLFFSR</sequence>
<feature type="region of interest" description="Disordered" evidence="1">
    <location>
        <begin position="13"/>
        <end position="122"/>
    </location>
</feature>
<organism evidence="2 3">
    <name type="scientific">Ameca splendens</name>
    <dbReference type="NCBI Taxonomy" id="208324"/>
    <lineage>
        <taxon>Eukaryota</taxon>
        <taxon>Metazoa</taxon>
        <taxon>Chordata</taxon>
        <taxon>Craniata</taxon>
        <taxon>Vertebrata</taxon>
        <taxon>Euteleostomi</taxon>
        <taxon>Actinopterygii</taxon>
        <taxon>Neopterygii</taxon>
        <taxon>Teleostei</taxon>
        <taxon>Neoteleostei</taxon>
        <taxon>Acanthomorphata</taxon>
        <taxon>Ovalentaria</taxon>
        <taxon>Atherinomorphae</taxon>
        <taxon>Cyprinodontiformes</taxon>
        <taxon>Goodeidae</taxon>
        <taxon>Ameca</taxon>
    </lineage>
</organism>
<feature type="compositionally biased region" description="Basic and acidic residues" evidence="1">
    <location>
        <begin position="111"/>
        <end position="122"/>
    </location>
</feature>
<dbReference type="Proteomes" id="UP001469553">
    <property type="component" value="Unassembled WGS sequence"/>
</dbReference>
<protein>
    <submittedName>
        <fullName evidence="2">Uncharacterized protein</fullName>
    </submittedName>
</protein>
<keyword evidence="3" id="KW-1185">Reference proteome</keyword>
<reference evidence="2 3" key="1">
    <citation type="submission" date="2021-06" db="EMBL/GenBank/DDBJ databases">
        <authorList>
            <person name="Palmer J.M."/>
        </authorList>
    </citation>
    <scope>NUCLEOTIDE SEQUENCE [LARGE SCALE GENOMIC DNA]</scope>
    <source>
        <strain evidence="2 3">AS_MEX2019</strain>
        <tissue evidence="2">Muscle</tissue>
    </source>
</reference>
<evidence type="ECO:0000313" key="2">
    <source>
        <dbReference type="EMBL" id="MEQ2301643.1"/>
    </source>
</evidence>
<proteinExistence type="predicted"/>
<comment type="caution">
    <text evidence="2">The sequence shown here is derived from an EMBL/GenBank/DDBJ whole genome shotgun (WGS) entry which is preliminary data.</text>
</comment>
<accession>A0ABV0Z606</accession>
<evidence type="ECO:0000313" key="3">
    <source>
        <dbReference type="Proteomes" id="UP001469553"/>
    </source>
</evidence>
<evidence type="ECO:0000256" key="1">
    <source>
        <dbReference type="SAM" id="MobiDB-lite"/>
    </source>
</evidence>
<gene>
    <name evidence="2" type="ORF">AMECASPLE_038209</name>
</gene>